<protein>
    <submittedName>
        <fullName evidence="2">Alpha/beta hydrolase</fullName>
    </submittedName>
</protein>
<dbReference type="EMBL" id="CP025408">
    <property type="protein sequence ID" value="AUH34560.1"/>
    <property type="molecule type" value="Genomic_DNA"/>
</dbReference>
<dbReference type="RefSeq" id="WP_101461221.1">
    <property type="nucleotide sequence ID" value="NZ_CP025408.1"/>
</dbReference>
<evidence type="ECO:0000259" key="1">
    <source>
        <dbReference type="Pfam" id="PF00561"/>
    </source>
</evidence>
<dbReference type="SUPFAM" id="SSF53474">
    <property type="entry name" value="alpha/beta-Hydrolases"/>
    <property type="match status" value="1"/>
</dbReference>
<feature type="domain" description="AB hydrolase-1" evidence="1">
    <location>
        <begin position="36"/>
        <end position="154"/>
    </location>
</feature>
<gene>
    <name evidence="2" type="ORF">CUV01_15280</name>
</gene>
<keyword evidence="2" id="KW-0378">Hydrolase</keyword>
<dbReference type="InterPro" id="IPR029058">
    <property type="entry name" value="AB_hydrolase_fold"/>
</dbReference>
<organism evidence="2 3">
    <name type="scientific">Paracoccus tegillarcae</name>
    <dbReference type="NCBI Taxonomy" id="1529068"/>
    <lineage>
        <taxon>Bacteria</taxon>
        <taxon>Pseudomonadati</taxon>
        <taxon>Pseudomonadota</taxon>
        <taxon>Alphaproteobacteria</taxon>
        <taxon>Rhodobacterales</taxon>
        <taxon>Paracoccaceae</taxon>
        <taxon>Paracoccus</taxon>
    </lineage>
</organism>
<dbReference type="OrthoDB" id="9798888at2"/>
<proteinExistence type="predicted"/>
<name>A0A2K9EHW8_9RHOB</name>
<dbReference type="PANTHER" id="PTHR43433:SF5">
    <property type="entry name" value="AB HYDROLASE-1 DOMAIN-CONTAINING PROTEIN"/>
    <property type="match status" value="1"/>
</dbReference>
<sequence length="274" mass="28997">MMAMAFAAPASADTARVDGHEVYYEIHGELAPGALPILLLHGGAMHIQSTFGTMIPELAADHPVIGVEQQGHGHTPLNDAPITLASMRSDTLGVLDALGVDKAHVVGFSAGGMLGLELAVNAPDRVASLTAISASQNLDGFLPEFAQMNRDPSFQLPPDMAALMPTEQEFTQMREDVAQMNPGGAEAAEQMFAKMGAFIGSDWGWSDDQLAAITAPAQILQGDTDFIRRDHALHLAATIPGAWLGILPDTTHGSITTHPALPGMILHRIETKDE</sequence>
<dbReference type="GO" id="GO:0016787">
    <property type="term" value="F:hydrolase activity"/>
    <property type="evidence" value="ECO:0007669"/>
    <property type="project" value="UniProtKB-KW"/>
</dbReference>
<dbReference type="Pfam" id="PF00561">
    <property type="entry name" value="Abhydrolase_1"/>
    <property type="match status" value="1"/>
</dbReference>
<dbReference type="InterPro" id="IPR000073">
    <property type="entry name" value="AB_hydrolase_1"/>
</dbReference>
<evidence type="ECO:0000313" key="3">
    <source>
        <dbReference type="Proteomes" id="UP000233742"/>
    </source>
</evidence>
<dbReference type="InterPro" id="IPR050471">
    <property type="entry name" value="AB_hydrolase"/>
</dbReference>
<dbReference type="AlphaFoldDB" id="A0A2K9EHW8"/>
<dbReference type="Proteomes" id="UP000233742">
    <property type="component" value="Chromosome"/>
</dbReference>
<reference evidence="2 3" key="1">
    <citation type="submission" date="2017-12" db="EMBL/GenBank/DDBJ databases">
        <authorList>
            <person name="Hurst M.R.H."/>
        </authorList>
    </citation>
    <scope>NUCLEOTIDE SEQUENCE [LARGE SCALE GENOMIC DNA]</scope>
    <source>
        <strain evidence="2 3">BM15</strain>
    </source>
</reference>
<dbReference type="Gene3D" id="3.40.50.1820">
    <property type="entry name" value="alpha/beta hydrolase"/>
    <property type="match status" value="1"/>
</dbReference>
<dbReference type="KEGG" id="paro:CUV01_15280"/>
<keyword evidence="3" id="KW-1185">Reference proteome</keyword>
<dbReference type="PANTHER" id="PTHR43433">
    <property type="entry name" value="HYDROLASE, ALPHA/BETA FOLD FAMILY PROTEIN"/>
    <property type="match status" value="1"/>
</dbReference>
<evidence type="ECO:0000313" key="2">
    <source>
        <dbReference type="EMBL" id="AUH34560.1"/>
    </source>
</evidence>
<accession>A0A2K9EHW8</accession>